<evidence type="ECO:0000313" key="2">
    <source>
        <dbReference type="Proteomes" id="UP000230069"/>
    </source>
</evidence>
<reference evidence="1 2" key="1">
    <citation type="submission" date="2017-09" db="EMBL/GenBank/DDBJ databases">
        <title>WGS assembly of Aquilegia coerulea Goldsmith.</title>
        <authorList>
            <person name="Hodges S."/>
            <person name="Kramer E."/>
            <person name="Nordborg M."/>
            <person name="Tomkins J."/>
            <person name="Borevitz J."/>
            <person name="Derieg N."/>
            <person name="Yan J."/>
            <person name="Mihaltcheva S."/>
            <person name="Hayes R.D."/>
            <person name="Rokhsar D."/>
        </authorList>
    </citation>
    <scope>NUCLEOTIDE SEQUENCE [LARGE SCALE GENOMIC DNA]</scope>
    <source>
        <strain evidence="2">cv. Goldsmith</strain>
    </source>
</reference>
<dbReference type="EMBL" id="KZ305031">
    <property type="protein sequence ID" value="PIA47055.1"/>
    <property type="molecule type" value="Genomic_DNA"/>
</dbReference>
<evidence type="ECO:0000313" key="1">
    <source>
        <dbReference type="EMBL" id="PIA47055.1"/>
    </source>
</evidence>
<dbReference type="InParanoid" id="A0A2G5DU90"/>
<gene>
    <name evidence="1" type="ORF">AQUCO_01400041v1</name>
</gene>
<sequence>MLLKIIEFDSSKNIILHNQHDTLSRLLVWKEHTKAHSHTKEKSGRHYSSPCALPNIVVGQYSRMHEY</sequence>
<dbReference type="AlphaFoldDB" id="A0A2G5DU90"/>
<dbReference type="Proteomes" id="UP000230069">
    <property type="component" value="Unassembled WGS sequence"/>
</dbReference>
<proteinExistence type="predicted"/>
<protein>
    <submittedName>
        <fullName evidence="1">Uncharacterized protein</fullName>
    </submittedName>
</protein>
<organism evidence="1 2">
    <name type="scientific">Aquilegia coerulea</name>
    <name type="common">Rocky mountain columbine</name>
    <dbReference type="NCBI Taxonomy" id="218851"/>
    <lineage>
        <taxon>Eukaryota</taxon>
        <taxon>Viridiplantae</taxon>
        <taxon>Streptophyta</taxon>
        <taxon>Embryophyta</taxon>
        <taxon>Tracheophyta</taxon>
        <taxon>Spermatophyta</taxon>
        <taxon>Magnoliopsida</taxon>
        <taxon>Ranunculales</taxon>
        <taxon>Ranunculaceae</taxon>
        <taxon>Thalictroideae</taxon>
        <taxon>Aquilegia</taxon>
    </lineage>
</organism>
<accession>A0A2G5DU90</accession>
<name>A0A2G5DU90_AQUCA</name>
<dbReference type="OrthoDB" id="331602at2759"/>
<keyword evidence="2" id="KW-1185">Reference proteome</keyword>